<accession>A0ABD6EXS4</accession>
<name>A0ABD6EXS4_9BILA</name>
<evidence type="ECO:0000313" key="2">
    <source>
        <dbReference type="Proteomes" id="UP001608902"/>
    </source>
</evidence>
<reference evidence="1 2" key="1">
    <citation type="submission" date="2024-08" db="EMBL/GenBank/DDBJ databases">
        <title>Gnathostoma spinigerum genome.</title>
        <authorList>
            <person name="Gonzalez-Bertolin B."/>
            <person name="Monzon S."/>
            <person name="Zaballos A."/>
            <person name="Jimenez P."/>
            <person name="Dekumyoy P."/>
            <person name="Varona S."/>
            <person name="Cuesta I."/>
            <person name="Sumanam S."/>
            <person name="Adisakwattana P."/>
            <person name="Gasser R.B."/>
            <person name="Hernandez-Gonzalez A."/>
            <person name="Young N.D."/>
            <person name="Perteguer M.J."/>
        </authorList>
    </citation>
    <scope>NUCLEOTIDE SEQUENCE [LARGE SCALE GENOMIC DNA]</scope>
    <source>
        <strain evidence="1">AL3</strain>
        <tissue evidence="1">Liver</tissue>
    </source>
</reference>
<organism evidence="1 2">
    <name type="scientific">Gnathostoma spinigerum</name>
    <dbReference type="NCBI Taxonomy" id="75299"/>
    <lineage>
        <taxon>Eukaryota</taxon>
        <taxon>Metazoa</taxon>
        <taxon>Ecdysozoa</taxon>
        <taxon>Nematoda</taxon>
        <taxon>Chromadorea</taxon>
        <taxon>Rhabditida</taxon>
        <taxon>Spirurina</taxon>
        <taxon>Gnathostomatomorpha</taxon>
        <taxon>Gnathostomatoidea</taxon>
        <taxon>Gnathostomatidae</taxon>
        <taxon>Gnathostoma</taxon>
    </lineage>
</organism>
<gene>
    <name evidence="1" type="ORF">AB6A40_008106</name>
</gene>
<comment type="caution">
    <text evidence="1">The sequence shown here is derived from an EMBL/GenBank/DDBJ whole genome shotgun (WGS) entry which is preliminary data.</text>
</comment>
<protein>
    <submittedName>
        <fullName evidence="1">Uncharacterized protein</fullName>
    </submittedName>
</protein>
<keyword evidence="2" id="KW-1185">Reference proteome</keyword>
<dbReference type="Gene3D" id="1.25.50.20">
    <property type="match status" value="1"/>
</dbReference>
<sequence length="257" mass="29246">MGDHTACGSAICHGINLYAFRYSLLQLAVEYDMPGAAQRAKNIVNSAIQKCRNVDILSCTLEGKPAIHPDIRGAALYGAVKSSNELSYTHIENIWETDRTERKLTRAQRLEVFRALTASPDHRKAKDFLRELTHDVSVSPDDYSNYIEWSDPNVVDNLVDILMGGNNQTLYTPNARVVLKNIWKYPSRTRLNKLRKTMNDIRGKCDDNRINGDRCRWLENTINNLANRVAVMESFKNGIVCHSSFDLHPYPMLLCFV</sequence>
<evidence type="ECO:0000313" key="1">
    <source>
        <dbReference type="EMBL" id="MFH4981397.1"/>
    </source>
</evidence>
<dbReference type="Proteomes" id="UP001608902">
    <property type="component" value="Unassembled WGS sequence"/>
</dbReference>
<dbReference type="EMBL" id="JBGFUD010007127">
    <property type="protein sequence ID" value="MFH4981397.1"/>
    <property type="molecule type" value="Genomic_DNA"/>
</dbReference>
<dbReference type="AlphaFoldDB" id="A0ABD6EXS4"/>
<proteinExistence type="predicted"/>